<feature type="compositionally biased region" description="Polar residues" evidence="1">
    <location>
        <begin position="31"/>
        <end position="42"/>
    </location>
</feature>
<name>A0A6G1H360_9PEZI</name>
<gene>
    <name evidence="2" type="ORF">K402DRAFT_47579</name>
</gene>
<accession>A0A6G1H360</accession>
<dbReference type="Proteomes" id="UP000800041">
    <property type="component" value="Unassembled WGS sequence"/>
</dbReference>
<organism evidence="2 3">
    <name type="scientific">Aulographum hederae CBS 113979</name>
    <dbReference type="NCBI Taxonomy" id="1176131"/>
    <lineage>
        <taxon>Eukaryota</taxon>
        <taxon>Fungi</taxon>
        <taxon>Dikarya</taxon>
        <taxon>Ascomycota</taxon>
        <taxon>Pezizomycotina</taxon>
        <taxon>Dothideomycetes</taxon>
        <taxon>Pleosporomycetidae</taxon>
        <taxon>Aulographales</taxon>
        <taxon>Aulographaceae</taxon>
    </lineage>
</organism>
<evidence type="ECO:0000313" key="2">
    <source>
        <dbReference type="EMBL" id="KAF1987398.1"/>
    </source>
</evidence>
<feature type="region of interest" description="Disordered" evidence="1">
    <location>
        <begin position="31"/>
        <end position="79"/>
    </location>
</feature>
<keyword evidence="3" id="KW-1185">Reference proteome</keyword>
<evidence type="ECO:0000256" key="1">
    <source>
        <dbReference type="SAM" id="MobiDB-lite"/>
    </source>
</evidence>
<feature type="compositionally biased region" description="Polar residues" evidence="1">
    <location>
        <begin position="130"/>
        <end position="145"/>
    </location>
</feature>
<dbReference type="AlphaFoldDB" id="A0A6G1H360"/>
<dbReference type="EMBL" id="ML977152">
    <property type="protein sequence ID" value="KAF1987398.1"/>
    <property type="molecule type" value="Genomic_DNA"/>
</dbReference>
<feature type="compositionally biased region" description="Low complexity" evidence="1">
    <location>
        <begin position="146"/>
        <end position="230"/>
    </location>
</feature>
<reference evidence="2" key="1">
    <citation type="journal article" date="2020" name="Stud. Mycol.">
        <title>101 Dothideomycetes genomes: a test case for predicting lifestyles and emergence of pathogens.</title>
        <authorList>
            <person name="Haridas S."/>
            <person name="Albert R."/>
            <person name="Binder M."/>
            <person name="Bloem J."/>
            <person name="Labutti K."/>
            <person name="Salamov A."/>
            <person name="Andreopoulos B."/>
            <person name="Baker S."/>
            <person name="Barry K."/>
            <person name="Bills G."/>
            <person name="Bluhm B."/>
            <person name="Cannon C."/>
            <person name="Castanera R."/>
            <person name="Culley D."/>
            <person name="Daum C."/>
            <person name="Ezra D."/>
            <person name="Gonzalez J."/>
            <person name="Henrissat B."/>
            <person name="Kuo A."/>
            <person name="Liang C."/>
            <person name="Lipzen A."/>
            <person name="Lutzoni F."/>
            <person name="Magnuson J."/>
            <person name="Mondo S."/>
            <person name="Nolan M."/>
            <person name="Ohm R."/>
            <person name="Pangilinan J."/>
            <person name="Park H.-J."/>
            <person name="Ramirez L."/>
            <person name="Alfaro M."/>
            <person name="Sun H."/>
            <person name="Tritt A."/>
            <person name="Yoshinaga Y."/>
            <person name="Zwiers L.-H."/>
            <person name="Turgeon B."/>
            <person name="Goodwin S."/>
            <person name="Spatafora J."/>
            <person name="Crous P."/>
            <person name="Grigoriev I."/>
        </authorList>
    </citation>
    <scope>NUCLEOTIDE SEQUENCE</scope>
    <source>
        <strain evidence="2">CBS 113979</strain>
    </source>
</reference>
<evidence type="ECO:0000313" key="3">
    <source>
        <dbReference type="Proteomes" id="UP000800041"/>
    </source>
</evidence>
<feature type="compositionally biased region" description="Low complexity" evidence="1">
    <location>
        <begin position="104"/>
        <end position="120"/>
    </location>
</feature>
<feature type="region of interest" description="Disordered" evidence="1">
    <location>
        <begin position="104"/>
        <end position="242"/>
    </location>
</feature>
<protein>
    <submittedName>
        <fullName evidence="2">Uncharacterized protein</fullName>
    </submittedName>
</protein>
<dbReference type="OrthoDB" id="4203030at2759"/>
<proteinExistence type="predicted"/>
<sequence length="322" mass="34913">MTTRTSTTLDRDFALPPPYQYELENYNVSQSFQEDPETSSIVSAVPSYKSDRPPTYDSTFPGSSLIPPSDTVQSPGLPPQAYALGFQARPNSSINDVESHSYNINRWSNNSSSNNRQFRSVALRRASRAGQPSSSSLFDSLNAVPSSSRAENSSRANLSLSLSRTTTLSPSSPTGGLPSPINASMASALPNRSSSSSPPGSAPLPTIDSSSSSSHPSQSTASSSSSPTTTERPHNPLEDPILVGEAAAARAREERLYRENCRDEALRNEGKAWDFLLAQMMDWEERERSWGRFREGLLNNGRGPLGARSARNRRGNGLPCIR</sequence>